<name>A0A934JYX6_9GAMM</name>
<reference evidence="1" key="1">
    <citation type="submission" date="2020-12" db="EMBL/GenBank/DDBJ databases">
        <title>Marinomonas arctica sp. nov., a psychrotolerant bacterium isolated from the Arctic.</title>
        <authorList>
            <person name="Zhang Y."/>
        </authorList>
    </citation>
    <scope>NUCLEOTIDE SEQUENCE</scope>
    <source>
        <strain evidence="1">C1424</strain>
    </source>
</reference>
<evidence type="ECO:0000313" key="2">
    <source>
        <dbReference type="Proteomes" id="UP000628710"/>
    </source>
</evidence>
<dbReference type="EMBL" id="JAEMNX010000032">
    <property type="protein sequence ID" value="MBJ7539810.1"/>
    <property type="molecule type" value="Genomic_DNA"/>
</dbReference>
<gene>
    <name evidence="1" type="ORF">I8J31_19240</name>
</gene>
<evidence type="ECO:0008006" key="3">
    <source>
        <dbReference type="Google" id="ProtNLM"/>
    </source>
</evidence>
<dbReference type="AlphaFoldDB" id="A0A934JYX6"/>
<sequence>MLDMVQLTELTEALEQAIFNKDIEEIQRLCMEKGDFIFSLKPQKNDIQTNQKIKHFIHIHQSATQLVQSAHRAMQNQLFQSTQTRKGVSQYKGVKHAE</sequence>
<proteinExistence type="predicted"/>
<comment type="caution">
    <text evidence="1">The sequence shown here is derived from an EMBL/GenBank/DDBJ whole genome shotgun (WGS) entry which is preliminary data.</text>
</comment>
<organism evidence="1 2">
    <name type="scientific">Marinomonas transparens</name>
    <dbReference type="NCBI Taxonomy" id="2795388"/>
    <lineage>
        <taxon>Bacteria</taxon>
        <taxon>Pseudomonadati</taxon>
        <taxon>Pseudomonadota</taxon>
        <taxon>Gammaproteobacteria</taxon>
        <taxon>Oceanospirillales</taxon>
        <taxon>Oceanospirillaceae</taxon>
        <taxon>Marinomonas</taxon>
    </lineage>
</organism>
<dbReference type="RefSeq" id="WP_199470204.1">
    <property type="nucleotide sequence ID" value="NZ_JAEMNX010000032.1"/>
</dbReference>
<dbReference type="Proteomes" id="UP000628710">
    <property type="component" value="Unassembled WGS sequence"/>
</dbReference>
<keyword evidence="2" id="KW-1185">Reference proteome</keyword>
<accession>A0A934JYX6</accession>
<protein>
    <recommendedName>
        <fullName evidence="3">Flagellar protein FliT</fullName>
    </recommendedName>
</protein>
<evidence type="ECO:0000313" key="1">
    <source>
        <dbReference type="EMBL" id="MBJ7539810.1"/>
    </source>
</evidence>